<proteinExistence type="inferred from homology"/>
<dbReference type="SUPFAM" id="SSF160369">
    <property type="entry name" value="Ribosomal protein L10-like"/>
    <property type="match status" value="1"/>
</dbReference>
<sequence length="235" mass="26443">MTVLSVPGGKGRGPIEGEGPEKATATPNNVGPMTAEETTFFNRVKDWLGVGVNERVLMQVVKYSEIEIALTNLVRSWIEREDFRTLAVCQFLPINGRTLWLTRNQLRLKGLEFRNYGNRIMRKVFEGTPLEALNVLFVGSNCTLFGKDINAIQTVVTECDKIAWIVPLAIVHGCRILSMAEARDLCKRKSFEEHRAETLGTISQIGRDMVSLMGQHLNDLTRTLDQIALRNEPKE</sequence>
<dbReference type="Pfam" id="PF00466">
    <property type="entry name" value="Ribosomal_L10"/>
    <property type="match status" value="1"/>
</dbReference>
<dbReference type="Proteomes" id="UP000036681">
    <property type="component" value="Unplaced"/>
</dbReference>
<protein>
    <recommendedName>
        <fullName evidence="4">Large ribosomal subunit protein uL10m</fullName>
    </recommendedName>
    <alternativeName>
        <fullName evidence="5">39S ribosomal protein L10, mitochondrial</fullName>
    </alternativeName>
</protein>
<evidence type="ECO:0000256" key="5">
    <source>
        <dbReference type="ARBA" id="ARBA00035716"/>
    </source>
</evidence>
<dbReference type="PANTHER" id="PTHR11560">
    <property type="entry name" value="39S RIBOSOMAL PROTEIN L10, MITOCHONDRIAL"/>
    <property type="match status" value="1"/>
</dbReference>
<evidence type="ECO:0000256" key="4">
    <source>
        <dbReference type="ARBA" id="ARBA00035707"/>
    </source>
</evidence>
<comment type="similarity">
    <text evidence="1">Belongs to the universal ribosomal protein uL10 family.</text>
</comment>
<dbReference type="InterPro" id="IPR001790">
    <property type="entry name" value="Ribosomal_uL10"/>
</dbReference>
<dbReference type="GO" id="GO:0005840">
    <property type="term" value="C:ribosome"/>
    <property type="evidence" value="ECO:0007669"/>
    <property type="project" value="UniProtKB-KW"/>
</dbReference>
<reference evidence="8" key="1">
    <citation type="submission" date="2017-02" db="UniProtKB">
        <authorList>
            <consortium name="WormBaseParasite"/>
        </authorList>
    </citation>
    <scope>IDENTIFICATION</scope>
</reference>
<evidence type="ECO:0000256" key="3">
    <source>
        <dbReference type="ARBA" id="ARBA00023274"/>
    </source>
</evidence>
<evidence type="ECO:0000313" key="8">
    <source>
        <dbReference type="WBParaSite" id="ALUE_0002058401-mRNA-1"/>
    </source>
</evidence>
<evidence type="ECO:0000256" key="6">
    <source>
        <dbReference type="SAM" id="MobiDB-lite"/>
    </source>
</evidence>
<dbReference type="InterPro" id="IPR047865">
    <property type="entry name" value="Ribosomal_uL10_bac_type"/>
</dbReference>
<dbReference type="Gene3D" id="3.30.70.1730">
    <property type="match status" value="1"/>
</dbReference>
<dbReference type="AlphaFoldDB" id="A0A0M3IPA6"/>
<evidence type="ECO:0000256" key="2">
    <source>
        <dbReference type="ARBA" id="ARBA00022980"/>
    </source>
</evidence>
<keyword evidence="3" id="KW-0687">Ribonucleoprotein</keyword>
<accession>A0A0M3IPA6</accession>
<evidence type="ECO:0000256" key="1">
    <source>
        <dbReference type="ARBA" id="ARBA00008889"/>
    </source>
</evidence>
<keyword evidence="7" id="KW-1185">Reference proteome</keyword>
<dbReference type="WBParaSite" id="ALUE_0002058401-mRNA-1">
    <property type="protein sequence ID" value="ALUE_0002058401-mRNA-1"/>
    <property type="gene ID" value="ALUE_0002058401"/>
</dbReference>
<name>A0A0M3IPA6_ASCLU</name>
<dbReference type="InterPro" id="IPR043141">
    <property type="entry name" value="Ribosomal_uL10-like_sf"/>
</dbReference>
<dbReference type="GO" id="GO:1990904">
    <property type="term" value="C:ribonucleoprotein complex"/>
    <property type="evidence" value="ECO:0007669"/>
    <property type="project" value="UniProtKB-KW"/>
</dbReference>
<feature type="region of interest" description="Disordered" evidence="6">
    <location>
        <begin position="1"/>
        <end position="32"/>
    </location>
</feature>
<organism evidence="7 8">
    <name type="scientific">Ascaris lumbricoides</name>
    <name type="common">Giant roundworm</name>
    <dbReference type="NCBI Taxonomy" id="6252"/>
    <lineage>
        <taxon>Eukaryota</taxon>
        <taxon>Metazoa</taxon>
        <taxon>Ecdysozoa</taxon>
        <taxon>Nematoda</taxon>
        <taxon>Chromadorea</taxon>
        <taxon>Rhabditida</taxon>
        <taxon>Spirurina</taxon>
        <taxon>Ascaridomorpha</taxon>
        <taxon>Ascaridoidea</taxon>
        <taxon>Ascarididae</taxon>
        <taxon>Ascaris</taxon>
    </lineage>
</organism>
<evidence type="ECO:0000313" key="7">
    <source>
        <dbReference type="Proteomes" id="UP000036681"/>
    </source>
</evidence>
<keyword evidence="2" id="KW-0689">Ribosomal protein</keyword>